<gene>
    <name evidence="2" type="ORF">CDL18_14800</name>
</gene>
<feature type="transmembrane region" description="Helical" evidence="1">
    <location>
        <begin position="231"/>
        <end position="249"/>
    </location>
</feature>
<feature type="transmembrane region" description="Helical" evidence="1">
    <location>
        <begin position="168"/>
        <end position="189"/>
    </location>
</feature>
<comment type="caution">
    <text evidence="2">The sequence shown here is derived from an EMBL/GenBank/DDBJ whole genome shotgun (WGS) entry which is preliminary data.</text>
</comment>
<organism evidence="2 3">
    <name type="scientific">Mediterraneibacter gnavus</name>
    <name type="common">Ruminococcus gnavus</name>
    <dbReference type="NCBI Taxonomy" id="33038"/>
    <lineage>
        <taxon>Bacteria</taxon>
        <taxon>Bacillati</taxon>
        <taxon>Bacillota</taxon>
        <taxon>Clostridia</taxon>
        <taxon>Lachnospirales</taxon>
        <taxon>Lachnospiraceae</taxon>
        <taxon>Mediterraneibacter</taxon>
    </lineage>
</organism>
<feature type="transmembrane region" description="Helical" evidence="1">
    <location>
        <begin position="94"/>
        <end position="126"/>
    </location>
</feature>
<dbReference type="EMBL" id="NIHM01000034">
    <property type="protein sequence ID" value="PLT52432.1"/>
    <property type="molecule type" value="Genomic_DNA"/>
</dbReference>
<dbReference type="RefSeq" id="WP_101880319.1">
    <property type="nucleotide sequence ID" value="NZ_NIHM01000034.1"/>
</dbReference>
<protein>
    <recommendedName>
        <fullName evidence="4">ABC transporter permease</fullName>
    </recommendedName>
</protein>
<sequence>MNNLLSAYFQRLLKSRLYWCLLGLMILSGIIIPILAHREMIAYGTDYTLESRLVWHFLIIGFIVAIFCSWFLGTDYSDGTIRNKIIAGNSRLKIYISALLICVIASVILVVAHQITIIGLGTWLIAPFKTDIHTISLIIGISILATITFAGINTMIVMINQNKASSSIICLVVSLLLFGISFYVLSVLFSSDMAHSDSIVKQIYEFLNIFLPTGQLLNLINLQTTQATEMIIYNILILVISTGTGIMVFEQKNLK</sequence>
<dbReference type="GO" id="GO:0005886">
    <property type="term" value="C:plasma membrane"/>
    <property type="evidence" value="ECO:0007669"/>
    <property type="project" value="UniProtKB-SubCell"/>
</dbReference>
<evidence type="ECO:0000313" key="3">
    <source>
        <dbReference type="Proteomes" id="UP000234849"/>
    </source>
</evidence>
<proteinExistence type="predicted"/>
<dbReference type="Proteomes" id="UP000234849">
    <property type="component" value="Unassembled WGS sequence"/>
</dbReference>
<keyword evidence="1" id="KW-0812">Transmembrane</keyword>
<name>A0A2N5NEA8_MEDGN</name>
<feature type="transmembrane region" description="Helical" evidence="1">
    <location>
        <begin position="17"/>
        <end position="35"/>
    </location>
</feature>
<evidence type="ECO:0008006" key="4">
    <source>
        <dbReference type="Google" id="ProtNLM"/>
    </source>
</evidence>
<evidence type="ECO:0000256" key="1">
    <source>
        <dbReference type="SAM" id="Phobius"/>
    </source>
</evidence>
<dbReference type="AlphaFoldDB" id="A0A2N5NEA8"/>
<keyword evidence="1" id="KW-1133">Transmembrane helix</keyword>
<evidence type="ECO:0000313" key="2">
    <source>
        <dbReference type="EMBL" id="PLT52432.1"/>
    </source>
</evidence>
<dbReference type="GO" id="GO:0140359">
    <property type="term" value="F:ABC-type transporter activity"/>
    <property type="evidence" value="ECO:0007669"/>
    <property type="project" value="InterPro"/>
</dbReference>
<keyword evidence="1" id="KW-0472">Membrane</keyword>
<reference evidence="2 3" key="1">
    <citation type="journal article" date="2017" name="Genome Med.">
        <title>A novel Ruminococcus gnavus clade enriched in inflammatory bowel disease patients.</title>
        <authorList>
            <person name="Hall A.B."/>
            <person name="Yassour M."/>
            <person name="Sauk J."/>
            <person name="Garner A."/>
            <person name="Jiang X."/>
            <person name="Arthur T."/>
            <person name="Lagoudas G.K."/>
            <person name="Vatanen T."/>
            <person name="Fornelos N."/>
            <person name="Wilson R."/>
            <person name="Bertha M."/>
            <person name="Cohen M."/>
            <person name="Garber J."/>
            <person name="Khalili H."/>
            <person name="Gevers D."/>
            <person name="Ananthakrishnan A.N."/>
            <person name="Kugathasan S."/>
            <person name="Lander E.S."/>
            <person name="Blainey P."/>
            <person name="Vlamakis H."/>
            <person name="Xavier R.J."/>
            <person name="Huttenhower C."/>
        </authorList>
    </citation>
    <scope>NUCLEOTIDE SEQUENCE [LARGE SCALE GENOMIC DNA]</scope>
    <source>
        <strain evidence="2 3">RJX1118</strain>
    </source>
</reference>
<accession>A0A2N5NEA8</accession>
<feature type="transmembrane region" description="Helical" evidence="1">
    <location>
        <begin position="132"/>
        <end position="156"/>
    </location>
</feature>
<feature type="transmembrane region" description="Helical" evidence="1">
    <location>
        <begin position="55"/>
        <end position="73"/>
    </location>
</feature>